<organism evidence="2 3">
    <name type="scientific">Pseudomonas fluorescens</name>
    <dbReference type="NCBI Taxonomy" id="294"/>
    <lineage>
        <taxon>Bacteria</taxon>
        <taxon>Pseudomonadati</taxon>
        <taxon>Pseudomonadota</taxon>
        <taxon>Gammaproteobacteria</taxon>
        <taxon>Pseudomonadales</taxon>
        <taxon>Pseudomonadaceae</taxon>
        <taxon>Pseudomonas</taxon>
    </lineage>
</organism>
<keyword evidence="1" id="KW-0732">Signal</keyword>
<evidence type="ECO:0000313" key="3">
    <source>
        <dbReference type="Proteomes" id="UP000325723"/>
    </source>
</evidence>
<proteinExistence type="predicted"/>
<feature type="signal peptide" evidence="1">
    <location>
        <begin position="1"/>
        <end position="31"/>
    </location>
</feature>
<evidence type="ECO:0000256" key="1">
    <source>
        <dbReference type="SAM" id="SignalP"/>
    </source>
</evidence>
<sequence length="62" mass="6873">MKIPLTPQEIKVTFCTVSSSLLLCFTMQVQAATDEQETAPWYRQDIPTLSLPALAETYPGPT</sequence>
<reference evidence="2 3" key="1">
    <citation type="submission" date="2019-09" db="EMBL/GenBank/DDBJ databases">
        <authorList>
            <person name="Chandra G."/>
            <person name="Truman W A."/>
        </authorList>
    </citation>
    <scope>NUCLEOTIDE SEQUENCE [LARGE SCALE GENOMIC DNA]</scope>
    <source>
        <strain evidence="2">PS900</strain>
    </source>
</reference>
<evidence type="ECO:0000313" key="2">
    <source>
        <dbReference type="EMBL" id="VVP07533.1"/>
    </source>
</evidence>
<feature type="chain" id="PRO_5034262516" evidence="1">
    <location>
        <begin position="32"/>
        <end position="62"/>
    </location>
</feature>
<dbReference type="EMBL" id="CABVIE010000009">
    <property type="protein sequence ID" value="VVP07533.1"/>
    <property type="molecule type" value="Genomic_DNA"/>
</dbReference>
<comment type="caution">
    <text evidence="2">The sequence shown here is derived from an EMBL/GenBank/DDBJ whole genome shotgun (WGS) entry which is preliminary data.</text>
</comment>
<accession>A0A8H2NT64</accession>
<dbReference type="AlphaFoldDB" id="A0A8H2NT64"/>
<dbReference type="Proteomes" id="UP000325723">
    <property type="component" value="Unassembled WGS sequence"/>
</dbReference>
<name>A0A8H2NT64_PSEFL</name>
<protein>
    <submittedName>
        <fullName evidence="2">Uncharacterized protein</fullName>
    </submittedName>
</protein>
<gene>
    <name evidence="2" type="ORF">PS900_03168</name>
</gene>